<feature type="region of interest" description="Disordered" evidence="1">
    <location>
        <begin position="1"/>
        <end position="97"/>
    </location>
</feature>
<evidence type="ECO:0000313" key="2">
    <source>
        <dbReference type="EMBL" id="OEH79871.1"/>
    </source>
</evidence>
<dbReference type="VEuPathDB" id="ToxoDB:cyc_02229"/>
<comment type="caution">
    <text evidence="2">The sequence shown here is derived from an EMBL/GenBank/DDBJ whole genome shotgun (WGS) entry which is preliminary data.</text>
</comment>
<feature type="compositionally biased region" description="Basic and acidic residues" evidence="1">
    <location>
        <begin position="55"/>
        <end position="64"/>
    </location>
</feature>
<keyword evidence="3" id="KW-1185">Reference proteome</keyword>
<accession>A0A1D3D8S7</accession>
<organism evidence="2 3">
    <name type="scientific">Cyclospora cayetanensis</name>
    <dbReference type="NCBI Taxonomy" id="88456"/>
    <lineage>
        <taxon>Eukaryota</taxon>
        <taxon>Sar</taxon>
        <taxon>Alveolata</taxon>
        <taxon>Apicomplexa</taxon>
        <taxon>Conoidasida</taxon>
        <taxon>Coccidia</taxon>
        <taxon>Eucoccidiorida</taxon>
        <taxon>Eimeriorina</taxon>
        <taxon>Eimeriidae</taxon>
        <taxon>Cyclospora</taxon>
    </lineage>
</organism>
<dbReference type="Proteomes" id="UP000095192">
    <property type="component" value="Unassembled WGS sequence"/>
</dbReference>
<feature type="region of interest" description="Disordered" evidence="1">
    <location>
        <begin position="123"/>
        <end position="161"/>
    </location>
</feature>
<evidence type="ECO:0000313" key="3">
    <source>
        <dbReference type="Proteomes" id="UP000095192"/>
    </source>
</evidence>
<sequence>MTREKTRSSQMQHTQGSIQGRVLGADLGVSDTEGRSTTRSKSKKSTEAAPDEADGAVHDAHKSTADMPPCDGSQSQQCDTPGSSKSPVSISPEEMESRAELCLQVILEYEAEMSSILPLAEASSVGEFERDPEGLEGATETTSRAGGGPQQKRRRHNSSEGSDLLLAEKGLQRFAAYEDFKPAFAQQTCALSDAPGDGAATQDAALAEEAAQRRREHDMRYLGVRAHEEAATAPFPVCLPSQQDSSLYTKRSIALLLLAGPSPVRMEDMRRSWMAPPQRLRRRHFAMRILMLLCSCSSSLPMKGSHGRNPFELLWPSAALLSFTRCVADPPGESFTQSVLVWLSCMYALMTALSPFGVPCMTVSTGTKFVALSQALRFSPHLQLIRSRREENLRGFLLFLSVQFLSAQAELPLEVLKANLRVTGNIRVPLECSRNPLNQCSIRVRTWLCTCCFLEASLLKAPHLREASHKIDPLGALLSECEFLRYISVERRHSGVGEEAEDTLFVAPTHRLTYELHLDKFRSECKAAVGVEPPDTSLKLPEAEELPGAPEP</sequence>
<feature type="region of interest" description="Disordered" evidence="1">
    <location>
        <begin position="532"/>
        <end position="552"/>
    </location>
</feature>
<protein>
    <submittedName>
        <fullName evidence="2">Uncharacterized protein</fullName>
    </submittedName>
</protein>
<dbReference type="InParanoid" id="A0A1D3D8S7"/>
<dbReference type="AlphaFoldDB" id="A0A1D3D8S7"/>
<proteinExistence type="predicted"/>
<feature type="compositionally biased region" description="Polar residues" evidence="1">
    <location>
        <begin position="8"/>
        <end position="18"/>
    </location>
</feature>
<feature type="compositionally biased region" description="Polar residues" evidence="1">
    <location>
        <begin position="72"/>
        <end position="89"/>
    </location>
</feature>
<dbReference type="EMBL" id="JROU02000257">
    <property type="protein sequence ID" value="OEH79871.1"/>
    <property type="molecule type" value="Genomic_DNA"/>
</dbReference>
<name>A0A1D3D8S7_9EIME</name>
<gene>
    <name evidence="2" type="ORF">cyc_02229</name>
</gene>
<evidence type="ECO:0000256" key="1">
    <source>
        <dbReference type="SAM" id="MobiDB-lite"/>
    </source>
</evidence>
<dbReference type="VEuPathDB" id="ToxoDB:LOC34619110"/>
<reference evidence="2 3" key="1">
    <citation type="journal article" date="2016" name="BMC Genomics">
        <title>Comparative genomics reveals Cyclospora cayetanensis possesses coccidia-like metabolism and invasion components but unique surface antigens.</title>
        <authorList>
            <person name="Liu S."/>
            <person name="Wang L."/>
            <person name="Zheng H."/>
            <person name="Xu Z."/>
            <person name="Roellig D.M."/>
            <person name="Li N."/>
            <person name="Frace M.A."/>
            <person name="Tang K."/>
            <person name="Arrowood M.J."/>
            <person name="Moss D.M."/>
            <person name="Zhang L."/>
            <person name="Feng Y."/>
            <person name="Xiao L."/>
        </authorList>
    </citation>
    <scope>NUCLEOTIDE SEQUENCE [LARGE SCALE GENOMIC DNA]</scope>
    <source>
        <strain evidence="2 3">CHN_HEN01</strain>
    </source>
</reference>